<name>A0ABQ1P721_9BACI</name>
<keyword evidence="4 5" id="KW-0472">Membrane</keyword>
<evidence type="ECO:0000313" key="10">
    <source>
        <dbReference type="Proteomes" id="UP000619534"/>
    </source>
</evidence>
<comment type="caution">
    <text evidence="9">The sequence shown here is derived from an EMBL/GenBank/DDBJ whole genome shotgun (WGS) entry which is preliminary data.</text>
</comment>
<accession>A0ABQ1P721</accession>
<evidence type="ECO:0000256" key="3">
    <source>
        <dbReference type="ARBA" id="ARBA00022989"/>
    </source>
</evidence>
<dbReference type="EMBL" id="BMCJ01000004">
    <property type="protein sequence ID" value="GGC92095.1"/>
    <property type="molecule type" value="Genomic_DNA"/>
</dbReference>
<feature type="transmembrane region" description="Helical" evidence="5">
    <location>
        <begin position="307"/>
        <end position="328"/>
    </location>
</feature>
<evidence type="ECO:0008006" key="11">
    <source>
        <dbReference type="Google" id="ProtNLM"/>
    </source>
</evidence>
<dbReference type="InterPro" id="IPR002810">
    <property type="entry name" value="NfeD-like_C"/>
</dbReference>
<dbReference type="RefSeq" id="WP_062446819.1">
    <property type="nucleotide sequence ID" value="NZ_BMCJ01000004.1"/>
</dbReference>
<evidence type="ECO:0000256" key="5">
    <source>
        <dbReference type="SAM" id="Phobius"/>
    </source>
</evidence>
<sequence>MFRISHYLLIIALLLSGLVHILHEDSTKVYAESGEGKLVYIIPVKDNVERGMEAFLRRAISEAEDADADYIIFEIATPGGRVDSANAIGELFQDLNIPNAAFITTQALSAGSYIALNSDEIYMKPNATMGASGVITGDGNAADKKAQSAWIAAMKAAAESNGRDPIYAEAMADPSVDLPGYNAPKGDFLTLGPNTAEEVGYAEGIVRHRTELLSELELKGAEVVETEPSLAENIARFLTDPVVVPILLSVASLGLIVELYSPGFGIPGTMGLLSLVLFFYGHIIAGLAGYEAIILLVLGLILIIAEFFLPGGIAGIAGAVAIVSSLMLSGADTGHMAMSIGIAILVAVIASVILFKYLGLERGFFRHIILQDATTADKGFVSSTNRLELIGLEGETLTPLRPSGTAVFDEERLDVVSEGRFLPAGQPVKVIKTEGSRIVVREINKETMKEEKE</sequence>
<dbReference type="InterPro" id="IPR056739">
    <property type="entry name" value="NfeD_membrane"/>
</dbReference>
<feature type="transmembrane region" description="Helical" evidence="5">
    <location>
        <begin position="242"/>
        <end position="260"/>
    </location>
</feature>
<comment type="subcellular location">
    <subcellularLocation>
        <location evidence="1">Membrane</location>
        <topology evidence="1">Multi-pass membrane protein</topology>
    </subcellularLocation>
</comment>
<dbReference type="InterPro" id="IPR056738">
    <property type="entry name" value="NfeD1b_N"/>
</dbReference>
<dbReference type="InterPro" id="IPR052165">
    <property type="entry name" value="Membrane_assoc_protease"/>
</dbReference>
<dbReference type="Gene3D" id="2.40.50.140">
    <property type="entry name" value="Nucleic acid-binding proteins"/>
    <property type="match status" value="1"/>
</dbReference>
<dbReference type="PANTHER" id="PTHR33507">
    <property type="entry name" value="INNER MEMBRANE PROTEIN YBBJ"/>
    <property type="match status" value="1"/>
</dbReference>
<reference evidence="10" key="1">
    <citation type="journal article" date="2019" name="Int. J. Syst. Evol. Microbiol.">
        <title>The Global Catalogue of Microorganisms (GCM) 10K type strain sequencing project: providing services to taxonomists for standard genome sequencing and annotation.</title>
        <authorList>
            <consortium name="The Broad Institute Genomics Platform"/>
            <consortium name="The Broad Institute Genome Sequencing Center for Infectious Disease"/>
            <person name="Wu L."/>
            <person name="Ma J."/>
        </authorList>
    </citation>
    <scope>NUCLEOTIDE SEQUENCE [LARGE SCALE GENOMIC DNA]</scope>
    <source>
        <strain evidence="10">CCM 7282</strain>
    </source>
</reference>
<keyword evidence="10" id="KW-1185">Reference proteome</keyword>
<dbReference type="Pfam" id="PF25145">
    <property type="entry name" value="NfeD1b_N"/>
    <property type="match status" value="1"/>
</dbReference>
<dbReference type="InterPro" id="IPR012340">
    <property type="entry name" value="NA-bd_OB-fold"/>
</dbReference>
<evidence type="ECO:0000256" key="4">
    <source>
        <dbReference type="ARBA" id="ARBA00023136"/>
    </source>
</evidence>
<keyword evidence="3 5" id="KW-1133">Transmembrane helix</keyword>
<feature type="transmembrane region" description="Helical" evidence="5">
    <location>
        <begin position="272"/>
        <end position="301"/>
    </location>
</feature>
<protein>
    <recommendedName>
        <fullName evidence="11">Membrane-bound serine protease (ClpP class)</fullName>
    </recommendedName>
</protein>
<evidence type="ECO:0000256" key="2">
    <source>
        <dbReference type="ARBA" id="ARBA00022692"/>
    </source>
</evidence>
<evidence type="ECO:0000256" key="1">
    <source>
        <dbReference type="ARBA" id="ARBA00004141"/>
    </source>
</evidence>
<dbReference type="SUPFAM" id="SSF52096">
    <property type="entry name" value="ClpP/crotonase"/>
    <property type="match status" value="1"/>
</dbReference>
<organism evidence="9 10">
    <name type="scientific">Thalassobacillus devorans</name>
    <dbReference type="NCBI Taxonomy" id="279813"/>
    <lineage>
        <taxon>Bacteria</taxon>
        <taxon>Bacillati</taxon>
        <taxon>Bacillota</taxon>
        <taxon>Bacilli</taxon>
        <taxon>Bacillales</taxon>
        <taxon>Bacillaceae</taxon>
        <taxon>Thalassobacillus</taxon>
    </lineage>
</organism>
<dbReference type="Gene3D" id="3.90.226.10">
    <property type="entry name" value="2-enoyl-CoA Hydratase, Chain A, domain 1"/>
    <property type="match status" value="1"/>
</dbReference>
<evidence type="ECO:0000259" key="6">
    <source>
        <dbReference type="Pfam" id="PF01957"/>
    </source>
</evidence>
<feature type="domain" description="NfeD integral membrane" evidence="7">
    <location>
        <begin position="243"/>
        <end position="356"/>
    </location>
</feature>
<evidence type="ECO:0000313" key="9">
    <source>
        <dbReference type="EMBL" id="GGC92095.1"/>
    </source>
</evidence>
<dbReference type="Proteomes" id="UP000619534">
    <property type="component" value="Unassembled WGS sequence"/>
</dbReference>
<evidence type="ECO:0000259" key="7">
    <source>
        <dbReference type="Pfam" id="PF24961"/>
    </source>
</evidence>
<dbReference type="Pfam" id="PF01957">
    <property type="entry name" value="NfeD"/>
    <property type="match status" value="1"/>
</dbReference>
<dbReference type="PANTHER" id="PTHR33507:SF3">
    <property type="entry name" value="INNER MEMBRANE PROTEIN YBBJ"/>
    <property type="match status" value="1"/>
</dbReference>
<keyword evidence="2 5" id="KW-0812">Transmembrane</keyword>
<feature type="transmembrane region" description="Helical" evidence="5">
    <location>
        <begin position="340"/>
        <end position="360"/>
    </location>
</feature>
<dbReference type="CDD" id="cd07021">
    <property type="entry name" value="Clp_protease_NfeD_like"/>
    <property type="match status" value="1"/>
</dbReference>
<dbReference type="Pfam" id="PF24961">
    <property type="entry name" value="NfeD_membrane"/>
    <property type="match status" value="1"/>
</dbReference>
<feature type="domain" description="NfeD1b N-terminal" evidence="8">
    <location>
        <begin position="39"/>
        <end position="225"/>
    </location>
</feature>
<proteinExistence type="predicted"/>
<gene>
    <name evidence="9" type="primary">yqeZ</name>
    <name evidence="9" type="ORF">GCM10007216_23550</name>
</gene>
<feature type="domain" description="NfeD-like C-terminal" evidence="6">
    <location>
        <begin position="388"/>
        <end position="441"/>
    </location>
</feature>
<dbReference type="InterPro" id="IPR029045">
    <property type="entry name" value="ClpP/crotonase-like_dom_sf"/>
</dbReference>
<evidence type="ECO:0000259" key="8">
    <source>
        <dbReference type="Pfam" id="PF25145"/>
    </source>
</evidence>